<gene>
    <name evidence="2" type="ORF">SSX86_003888</name>
</gene>
<dbReference type="EMBL" id="JBCNJP010000007">
    <property type="protein sequence ID" value="KAK9075563.1"/>
    <property type="molecule type" value="Genomic_DNA"/>
</dbReference>
<protein>
    <recommendedName>
        <fullName evidence="1">Transposase-associated domain-containing protein</fullName>
    </recommendedName>
</protein>
<name>A0AAP0DR23_9ASTR</name>
<dbReference type="AlphaFoldDB" id="A0AAP0DR23"/>
<dbReference type="Pfam" id="PF13963">
    <property type="entry name" value="Transpos_assoc"/>
    <property type="match status" value="1"/>
</dbReference>
<dbReference type="PANTHER" id="PTHR10775:SF190">
    <property type="entry name" value="TNP2-LIKE TRANSPOSON PROTEIN"/>
    <property type="match status" value="1"/>
</dbReference>
<comment type="caution">
    <text evidence="2">The sequence shown here is derived from an EMBL/GenBank/DDBJ whole genome shotgun (WGS) entry which is preliminary data.</text>
</comment>
<dbReference type="PANTHER" id="PTHR10775">
    <property type="entry name" value="OS08G0208400 PROTEIN"/>
    <property type="match status" value="1"/>
</dbReference>
<reference evidence="2 3" key="1">
    <citation type="submission" date="2024-04" db="EMBL/GenBank/DDBJ databases">
        <title>The reference genome of an endangered Asteraceae, Deinandra increscens subsp. villosa, native to the Central Coast of California.</title>
        <authorList>
            <person name="Guilliams M."/>
            <person name="Hasenstab-Lehman K."/>
            <person name="Meyer R."/>
            <person name="Mcevoy S."/>
        </authorList>
    </citation>
    <scope>NUCLEOTIDE SEQUENCE [LARGE SCALE GENOMIC DNA]</scope>
    <source>
        <tissue evidence="2">Leaf</tissue>
    </source>
</reference>
<keyword evidence="3" id="KW-1185">Reference proteome</keyword>
<evidence type="ECO:0000259" key="1">
    <source>
        <dbReference type="Pfam" id="PF13963"/>
    </source>
</evidence>
<dbReference type="InterPro" id="IPR029480">
    <property type="entry name" value="Transpos_assoc"/>
</dbReference>
<evidence type="ECO:0000313" key="3">
    <source>
        <dbReference type="Proteomes" id="UP001408789"/>
    </source>
</evidence>
<accession>A0AAP0DR23</accession>
<proteinExistence type="predicted"/>
<evidence type="ECO:0000313" key="2">
    <source>
        <dbReference type="EMBL" id="KAK9075563.1"/>
    </source>
</evidence>
<dbReference type="Proteomes" id="UP001408789">
    <property type="component" value="Unassembled WGS sequence"/>
</dbReference>
<feature type="domain" description="Transposase-associated" evidence="1">
    <location>
        <begin position="5"/>
        <end position="77"/>
    </location>
</feature>
<sequence length="216" mass="25211">MENVRNWMYLPRRVPEFEVGVNEILNALFAKVADGSEISCPCKQCMNRYWHIRDEVYNHLKGHGFVEDYYVWVFHGETSFQPRFSTNIDDNGDGMHDNLDELLHDRFRDTVEETSATEGDLNEDAKKLYKLVEDGKQELFLGCKIFSKLSFILRLLPYKTLHGLNNVAFYDLLRLLHEMIPEAKLPPNLTEARKTIKDLGLDYKKIPACPNDCMLY</sequence>
<organism evidence="2 3">
    <name type="scientific">Deinandra increscens subsp. villosa</name>
    <dbReference type="NCBI Taxonomy" id="3103831"/>
    <lineage>
        <taxon>Eukaryota</taxon>
        <taxon>Viridiplantae</taxon>
        <taxon>Streptophyta</taxon>
        <taxon>Embryophyta</taxon>
        <taxon>Tracheophyta</taxon>
        <taxon>Spermatophyta</taxon>
        <taxon>Magnoliopsida</taxon>
        <taxon>eudicotyledons</taxon>
        <taxon>Gunneridae</taxon>
        <taxon>Pentapetalae</taxon>
        <taxon>asterids</taxon>
        <taxon>campanulids</taxon>
        <taxon>Asterales</taxon>
        <taxon>Asteraceae</taxon>
        <taxon>Asteroideae</taxon>
        <taxon>Heliantheae alliance</taxon>
        <taxon>Madieae</taxon>
        <taxon>Madiinae</taxon>
        <taxon>Deinandra</taxon>
    </lineage>
</organism>